<dbReference type="GO" id="GO:0005737">
    <property type="term" value="C:cytoplasm"/>
    <property type="evidence" value="ECO:0007669"/>
    <property type="project" value="UniProtKB-SubCell"/>
</dbReference>
<keyword evidence="4" id="KW-0677">Repeat</keyword>
<keyword evidence="2" id="KW-0813">Transport</keyword>
<dbReference type="Gene3D" id="1.25.10.10">
    <property type="entry name" value="Leucine-rich Repeat Variant"/>
    <property type="match status" value="1"/>
</dbReference>
<reference evidence="7" key="1">
    <citation type="submission" date="2013-10" db="EMBL/GenBank/DDBJ databases">
        <title>Genomic analysis of the causative agents of coccidiosis in chickens.</title>
        <authorList>
            <person name="Reid A.J."/>
            <person name="Blake D."/>
            <person name="Billington K."/>
            <person name="Browne H."/>
            <person name="Dunn M."/>
            <person name="Hung S."/>
            <person name="Kawahara F."/>
            <person name="Miranda-Saavedra D."/>
            <person name="Mourier T."/>
            <person name="Nagra H."/>
            <person name="Otto T.D."/>
            <person name="Rawlings N."/>
            <person name="Sanchez A."/>
            <person name="Sanders M."/>
            <person name="Subramaniam C."/>
            <person name="Tay Y."/>
            <person name="Dear P."/>
            <person name="Doerig C."/>
            <person name="Gruber A."/>
            <person name="Parkinson J."/>
            <person name="Shirley M."/>
            <person name="Wan K.L."/>
            <person name="Berriman M."/>
            <person name="Tomley F."/>
            <person name="Pain A."/>
        </authorList>
    </citation>
    <scope>NUCLEOTIDE SEQUENCE [LARGE SCALE GENOMIC DNA]</scope>
    <source>
        <strain evidence="7">Houghton</strain>
    </source>
</reference>
<keyword evidence="3" id="KW-0963">Cytoplasm</keyword>
<evidence type="ECO:0000313" key="7">
    <source>
        <dbReference type="EMBL" id="CDJ45128.1"/>
    </source>
</evidence>
<protein>
    <submittedName>
        <fullName evidence="7">GI23769, related</fullName>
    </submittedName>
</protein>
<evidence type="ECO:0000256" key="1">
    <source>
        <dbReference type="ARBA" id="ARBA00004496"/>
    </source>
</evidence>
<dbReference type="GO" id="GO:0006606">
    <property type="term" value="P:protein import into nucleus"/>
    <property type="evidence" value="ECO:0007669"/>
    <property type="project" value="InterPro"/>
</dbReference>
<dbReference type="RefSeq" id="XP_013235875.1">
    <property type="nucleotide sequence ID" value="XM_013380421.1"/>
</dbReference>
<dbReference type="Pfam" id="PF13513">
    <property type="entry name" value="HEAT_EZ"/>
    <property type="match status" value="1"/>
</dbReference>
<evidence type="ECO:0000256" key="3">
    <source>
        <dbReference type="ARBA" id="ARBA00022490"/>
    </source>
</evidence>
<dbReference type="GeneID" id="25252857"/>
<dbReference type="Proteomes" id="UP000030747">
    <property type="component" value="Unassembled WGS sequence"/>
</dbReference>
<dbReference type="PANTHER" id="PTHR10527">
    <property type="entry name" value="IMPORTIN BETA"/>
    <property type="match status" value="1"/>
</dbReference>
<dbReference type="OMA" id="HHISIVE"/>
<evidence type="ECO:0000256" key="2">
    <source>
        <dbReference type="ARBA" id="ARBA00022448"/>
    </source>
</evidence>
<feature type="region of interest" description="Disordered" evidence="6">
    <location>
        <begin position="443"/>
        <end position="467"/>
    </location>
</feature>
<feature type="compositionally biased region" description="Low complexity" evidence="6">
    <location>
        <begin position="193"/>
        <end position="206"/>
    </location>
</feature>
<dbReference type="Pfam" id="PF18829">
    <property type="entry name" value="Importin_rep_6"/>
    <property type="match status" value="1"/>
</dbReference>
<keyword evidence="8" id="KW-1185">Reference proteome</keyword>
<dbReference type="VEuPathDB" id="ToxoDB:ETH_00018620"/>
<gene>
    <name evidence="7" type="ORF">ETH_00018620</name>
</gene>
<evidence type="ECO:0000313" key="8">
    <source>
        <dbReference type="Proteomes" id="UP000030747"/>
    </source>
</evidence>
<dbReference type="OrthoDB" id="329768at2759"/>
<evidence type="ECO:0000256" key="5">
    <source>
        <dbReference type="ARBA" id="ARBA00022927"/>
    </source>
</evidence>
<dbReference type="AlphaFoldDB" id="U6L7E5"/>
<keyword evidence="5" id="KW-0653">Protein transport</keyword>
<accession>U6L7E5</accession>
<feature type="region of interest" description="Disordered" evidence="6">
    <location>
        <begin position="193"/>
        <end position="212"/>
    </location>
</feature>
<dbReference type="InterPro" id="IPR041389">
    <property type="entry name" value="Importin_rep_6"/>
</dbReference>
<reference evidence="7" key="2">
    <citation type="submission" date="2013-10" db="EMBL/GenBank/DDBJ databases">
        <authorList>
            <person name="Aslett M."/>
        </authorList>
    </citation>
    <scope>NUCLEOTIDE SEQUENCE [LARGE SCALE GENOMIC DNA]</scope>
    <source>
        <strain evidence="7">Houghton</strain>
    </source>
</reference>
<evidence type="ECO:0000256" key="6">
    <source>
        <dbReference type="SAM" id="MobiDB-lite"/>
    </source>
</evidence>
<sequence length="737" mass="79459">ALGDTDYRVRFAACQCLGQLALDHAPTVQHEYTHELLDPLVRCFSDPTPRVRSHACAAFVNFAEELEKKEMKKVLPAVMPKVLELADTSSPLLVRQHAITCIAVVAGVLESDFKVYYSSVLPALLQLISQTGPQPSSHREAALLSSLRCKAIEAASIVGYSVGKSVFAPDSRVVMEQLLQLFRTTESSLVAANSASSSSSSSSSSGEEAEETETLREYLAEALARLCRVLEADFIPYLGQLLPQLFAVLALQPRELQPDELARAQEDPAFEDMTYVMLDETKSVGLRTSLLEEQERALELLQTVLSVLAQPLAAAAAVPETAEEVRGLLLQTAQTIGPLLGHMLSEAVKERALEATASLLEVLALCPQHSSIRRQLLLETLRDVFASLADTDTDAEAAQTQVAALSRCIDAAAGGILSPLEVAEEVHKAMELLRKSGERRQQLAASRQAEAETEDEELSDEVEDEETERNLCSSLVELVGSLMRSHPAEFLGGPAIESALGFAEGLLGPNACNDDKAVGLFVCCDILQHLKEGSIGLWPRFLPQLLECLLSEDQRVVQAAAYGVQQAAKVEGFAAFAAAAARNLLLVMDKGKGKRGKTCTAAVDNAVAALGDLVEYQAAALGEDTERLTATWLSSLPLKQDATEGLRVHKQLLEALKRDRNGFFSAELSRVGHALGVLAGVYKTAFADGELDKETVALFEKVNASGEPAPLEQLAKAFTPKQTKKLRRILEDAATPA</sequence>
<dbReference type="EMBL" id="HG678030">
    <property type="protein sequence ID" value="CDJ45128.1"/>
    <property type="molecule type" value="Genomic_DNA"/>
</dbReference>
<dbReference type="InterPro" id="IPR011989">
    <property type="entry name" value="ARM-like"/>
</dbReference>
<dbReference type="InterPro" id="IPR040122">
    <property type="entry name" value="Importin_beta"/>
</dbReference>
<feature type="compositionally biased region" description="Acidic residues" evidence="6">
    <location>
        <begin position="451"/>
        <end position="467"/>
    </location>
</feature>
<dbReference type="VEuPathDB" id="ToxoDB:ETH2_1005200"/>
<proteinExistence type="predicted"/>
<organism evidence="7 8">
    <name type="scientific">Eimeria tenella</name>
    <name type="common">Coccidian parasite</name>
    <dbReference type="NCBI Taxonomy" id="5802"/>
    <lineage>
        <taxon>Eukaryota</taxon>
        <taxon>Sar</taxon>
        <taxon>Alveolata</taxon>
        <taxon>Apicomplexa</taxon>
        <taxon>Conoidasida</taxon>
        <taxon>Coccidia</taxon>
        <taxon>Eucoccidiorida</taxon>
        <taxon>Eimeriorina</taxon>
        <taxon>Eimeriidae</taxon>
        <taxon>Eimeria</taxon>
    </lineage>
</organism>
<evidence type="ECO:0000256" key="4">
    <source>
        <dbReference type="ARBA" id="ARBA00022737"/>
    </source>
</evidence>
<dbReference type="InterPro" id="IPR016024">
    <property type="entry name" value="ARM-type_fold"/>
</dbReference>
<comment type="subcellular location">
    <subcellularLocation>
        <location evidence="1">Cytoplasm</location>
    </subcellularLocation>
</comment>
<dbReference type="SUPFAM" id="SSF48371">
    <property type="entry name" value="ARM repeat"/>
    <property type="match status" value="2"/>
</dbReference>
<feature type="non-terminal residue" evidence="7">
    <location>
        <position position="1"/>
    </location>
</feature>
<name>U6L7E5_EIMTE</name>